<keyword evidence="2" id="KW-0946">Virion</keyword>
<sequence length="128" mass="13183">MHCRPRPSQVMPAVVHPTKCCVTHSFQNVVVPHIHPTHHTHVNHTNYENQHSYPHTQSVVNEVTTSNVNVGPRPGVAGAYSPGMGPGFGGPGPGMGMGPGYGGPGTGVAGASTGPGMGPKQGPSFYGR</sequence>
<dbReference type="EMBL" id="VLKI01000003">
    <property type="protein sequence ID" value="TWH89168.1"/>
    <property type="molecule type" value="Genomic_DNA"/>
</dbReference>
<evidence type="ECO:0000313" key="2">
    <source>
        <dbReference type="EMBL" id="PWW30305.1"/>
    </source>
</evidence>
<proteinExistence type="predicted"/>
<reference evidence="3" key="3">
    <citation type="submission" date="2019-07" db="EMBL/GenBank/DDBJ databases">
        <authorList>
            <person name="Whitman W."/>
            <person name="Huntemann M."/>
            <person name="Clum A."/>
            <person name="Pillay M."/>
            <person name="Palaniappan K."/>
            <person name="Varghese N."/>
            <person name="Mikhailova N."/>
            <person name="Stamatis D."/>
            <person name="Reddy T."/>
            <person name="Daum C."/>
            <person name="Shapiro N."/>
            <person name="Ivanova N."/>
            <person name="Kyrpides N."/>
            <person name="Woyke T."/>
        </authorList>
    </citation>
    <scope>NUCLEOTIDE SEQUENCE</scope>
    <source>
        <strain evidence="3">CGMCC 1.10115</strain>
    </source>
</reference>
<accession>A0A2V3A1N3</accession>
<dbReference type="EMBL" id="QGTW01000003">
    <property type="protein sequence ID" value="PWW30305.1"/>
    <property type="molecule type" value="Genomic_DNA"/>
</dbReference>
<dbReference type="RefSeq" id="WP_110064181.1">
    <property type="nucleotide sequence ID" value="NZ_CBCSDC010000003.1"/>
</dbReference>
<dbReference type="Proteomes" id="UP000247150">
    <property type="component" value="Unassembled WGS sequence"/>
</dbReference>
<dbReference type="Pfam" id="PF11122">
    <property type="entry name" value="Spore-coat_CotD"/>
    <property type="match status" value="1"/>
</dbReference>
<evidence type="ECO:0000313" key="4">
    <source>
        <dbReference type="Proteomes" id="UP000247150"/>
    </source>
</evidence>
<dbReference type="AlphaFoldDB" id="A0A2V3A1N3"/>
<keyword evidence="5" id="KW-1185">Reference proteome</keyword>
<feature type="region of interest" description="Disordered" evidence="1">
    <location>
        <begin position="105"/>
        <end position="128"/>
    </location>
</feature>
<evidence type="ECO:0000313" key="3">
    <source>
        <dbReference type="EMBL" id="TWH89168.1"/>
    </source>
</evidence>
<dbReference type="InterPro" id="IPR020108">
    <property type="entry name" value="Spore_coat_CotD"/>
</dbReference>
<feature type="compositionally biased region" description="Gly residues" evidence="1">
    <location>
        <begin position="105"/>
        <end position="119"/>
    </location>
</feature>
<name>A0A2V3A1N3_9BACI</name>
<evidence type="ECO:0000256" key="1">
    <source>
        <dbReference type="SAM" id="MobiDB-lite"/>
    </source>
</evidence>
<dbReference type="Proteomes" id="UP000318667">
    <property type="component" value="Unassembled WGS sequence"/>
</dbReference>
<reference evidence="3 5" key="1">
    <citation type="journal article" date="2015" name="Stand. Genomic Sci.">
        <title>Genomic Encyclopedia of Bacterial and Archaeal Type Strains, Phase III: the genomes of soil and plant-associated and newly described type strains.</title>
        <authorList>
            <person name="Whitman W.B."/>
            <person name="Woyke T."/>
            <person name="Klenk H.P."/>
            <person name="Zhou Y."/>
            <person name="Lilburn T.G."/>
            <person name="Beck B.J."/>
            <person name="De Vos P."/>
            <person name="Vandamme P."/>
            <person name="Eisen J.A."/>
            <person name="Garrity G."/>
            <person name="Hugenholtz P."/>
            <person name="Kyrpides N.C."/>
        </authorList>
    </citation>
    <scope>NUCLEOTIDE SEQUENCE [LARGE SCALE GENOMIC DNA]</scope>
    <source>
        <strain evidence="3 5">CGMCC 1.10115</strain>
    </source>
</reference>
<dbReference type="GeneID" id="65402821"/>
<reference evidence="2 4" key="2">
    <citation type="submission" date="2018-05" db="EMBL/GenBank/DDBJ databases">
        <title>Freshwater and sediment microbial communities from various areas in North America, analyzing microbe dynamics in response to fracking.</title>
        <authorList>
            <person name="Lamendella R."/>
        </authorList>
    </citation>
    <scope>NUCLEOTIDE SEQUENCE [LARGE SCALE GENOMIC DNA]</scope>
    <source>
        <strain evidence="2 4">15_TX</strain>
    </source>
</reference>
<comment type="caution">
    <text evidence="2">The sequence shown here is derived from an EMBL/GenBank/DDBJ whole genome shotgun (WGS) entry which is preliminary data.</text>
</comment>
<keyword evidence="2" id="KW-0167">Capsid protein</keyword>
<organism evidence="2 4">
    <name type="scientific">Cytobacillus oceanisediminis</name>
    <dbReference type="NCBI Taxonomy" id="665099"/>
    <lineage>
        <taxon>Bacteria</taxon>
        <taxon>Bacillati</taxon>
        <taxon>Bacillota</taxon>
        <taxon>Bacilli</taxon>
        <taxon>Bacillales</taxon>
        <taxon>Bacillaceae</taxon>
        <taxon>Cytobacillus</taxon>
    </lineage>
</organism>
<evidence type="ECO:0000313" key="5">
    <source>
        <dbReference type="Proteomes" id="UP000318667"/>
    </source>
</evidence>
<protein>
    <submittedName>
        <fullName evidence="2">Spore coat protein D</fullName>
    </submittedName>
</protein>
<gene>
    <name evidence="2" type="ORF">DFO73_103189</name>
    <name evidence="3" type="ORF">IQ19_01595</name>
</gene>